<dbReference type="InterPro" id="IPR009091">
    <property type="entry name" value="RCC1/BLIP-II"/>
</dbReference>
<dbReference type="Proteomes" id="UP000032702">
    <property type="component" value="Unassembled WGS sequence"/>
</dbReference>
<dbReference type="PATRIC" id="fig|378806.16.peg.5596"/>
<evidence type="ECO:0000256" key="1">
    <source>
        <dbReference type="ARBA" id="ARBA00022658"/>
    </source>
</evidence>
<dbReference type="SUPFAM" id="SSF50985">
    <property type="entry name" value="RCC1/BLIP-II"/>
    <property type="match status" value="1"/>
</dbReference>
<dbReference type="InterPro" id="IPR013783">
    <property type="entry name" value="Ig-like_fold"/>
</dbReference>
<comment type="caution">
    <text evidence="4">The sequence shown here is derived from an EMBL/GenBank/DDBJ whole genome shotgun (WGS) entry which is preliminary data.</text>
</comment>
<keyword evidence="1" id="KW-0344">Guanine-nucleotide releasing factor</keyword>
<dbReference type="InterPro" id="IPR051553">
    <property type="entry name" value="Ran_GTPase-activating"/>
</dbReference>
<evidence type="ECO:0000313" key="5">
    <source>
        <dbReference type="Proteomes" id="UP000032702"/>
    </source>
</evidence>
<protein>
    <submittedName>
        <fullName evidence="4">Regulator of chromosome condensation</fullName>
    </submittedName>
</protein>
<keyword evidence="2" id="KW-0677">Repeat</keyword>
<evidence type="ECO:0000313" key="4">
    <source>
        <dbReference type="EMBL" id="EAU66437.1"/>
    </source>
</evidence>
<sequence length="531" mass="56048">MRRRRRAAFPVPPFKVSETMAHLRVTPPAAWRRPRLLPTLSPALSLALLLACGGSDEPQPPPPAPPVDDVAPQVQLLSPTVGWSYTSRKVLAEFTATDDTQLATLSWSLNGAGFQPLALTPSRGEDRFEFEVAPWPGRNTLAVRATDAAGNTAEQTVSFHFGGLSGAGGSHTGVVRQGALYLWGRNNRGQLGLGAEVTADQRVPKPVPGMEGVAAVALNQNHSMALKEDGTVWAWGENAQGQLGLGKPPEAGQPRTPDLTARWSPTRVEGLSGAVALALGYRHSLVLMEDGTVRAFGDNSTGQLGDGTTESPRDYPVLVGGLTEVVKVVAGSMHSVALKRDGTVWVWGRNTYGNLGQGTQDSTAHPTPAQVPGVANGVDIATGRDHILVLHAGGTVSSWGLDASGQLGFGEAIPGEQSNAPVQVKNLVDARFVFANGNMSYAQRADGTLLSWGQNFNGQLGNGSKTDTNVPVPAAEGLKGLLTLSPGATHVVAFHRDGSLFTWGWSFSGSLGREDLLDRWTYTEPILVTLP</sequence>
<dbReference type="Gene3D" id="2.60.40.10">
    <property type="entry name" value="Immunoglobulins"/>
    <property type="match status" value="1"/>
</dbReference>
<dbReference type="EMBL" id="AAMD01000055">
    <property type="protein sequence ID" value="EAU66437.1"/>
    <property type="molecule type" value="Genomic_DNA"/>
</dbReference>
<dbReference type="OrthoDB" id="9758365at2"/>
<dbReference type="AlphaFoldDB" id="Q091N8"/>
<dbReference type="PROSITE" id="PS50012">
    <property type="entry name" value="RCC1_3"/>
    <property type="match status" value="6"/>
</dbReference>
<dbReference type="PANTHER" id="PTHR45982:SF1">
    <property type="entry name" value="REGULATOR OF CHROMOSOME CONDENSATION"/>
    <property type="match status" value="1"/>
</dbReference>
<evidence type="ECO:0000259" key="3">
    <source>
        <dbReference type="Pfam" id="PF25390"/>
    </source>
</evidence>
<organism evidence="4 5">
    <name type="scientific">Stigmatella aurantiaca (strain DW4/3-1)</name>
    <dbReference type="NCBI Taxonomy" id="378806"/>
    <lineage>
        <taxon>Bacteria</taxon>
        <taxon>Pseudomonadati</taxon>
        <taxon>Myxococcota</taxon>
        <taxon>Myxococcia</taxon>
        <taxon>Myxococcales</taxon>
        <taxon>Cystobacterineae</taxon>
        <taxon>Archangiaceae</taxon>
        <taxon>Stigmatella</taxon>
    </lineage>
</organism>
<dbReference type="Gene3D" id="2.130.10.30">
    <property type="entry name" value="Regulator of chromosome condensation 1/beta-lactamase-inhibitor protein II"/>
    <property type="match status" value="3"/>
</dbReference>
<dbReference type="PANTHER" id="PTHR45982">
    <property type="entry name" value="REGULATOR OF CHROMOSOME CONDENSATION"/>
    <property type="match status" value="1"/>
</dbReference>
<dbReference type="PRINTS" id="PR00633">
    <property type="entry name" value="RCCNDNSATION"/>
</dbReference>
<reference evidence="4 5" key="1">
    <citation type="submission" date="2006-04" db="EMBL/GenBank/DDBJ databases">
        <authorList>
            <person name="Nierman W.C."/>
        </authorList>
    </citation>
    <scope>NUCLEOTIDE SEQUENCE [LARGE SCALE GENOMIC DNA]</scope>
    <source>
        <strain evidence="4 5">DW4/3-1</strain>
    </source>
</reference>
<gene>
    <name evidence="4" type="ORF">STIAU_0564</name>
</gene>
<accession>Q091N8</accession>
<dbReference type="InterPro" id="IPR058923">
    <property type="entry name" value="RCC1-like_dom"/>
</dbReference>
<feature type="domain" description="RCC1-like" evidence="3">
    <location>
        <begin position="167"/>
        <end position="427"/>
    </location>
</feature>
<dbReference type="Pfam" id="PF00415">
    <property type="entry name" value="RCC1"/>
    <property type="match status" value="1"/>
</dbReference>
<name>Q091N8_STIAD</name>
<proteinExistence type="predicted"/>
<evidence type="ECO:0000256" key="2">
    <source>
        <dbReference type="ARBA" id="ARBA00022737"/>
    </source>
</evidence>
<dbReference type="InterPro" id="IPR000408">
    <property type="entry name" value="Reg_chr_condens"/>
</dbReference>
<dbReference type="Pfam" id="PF25390">
    <property type="entry name" value="WD40_RLD"/>
    <property type="match status" value="1"/>
</dbReference>